<gene>
    <name evidence="5" type="ORF">LQ327_15100</name>
</gene>
<keyword evidence="4" id="KW-0671">Queuosine biosynthesis</keyword>
<keyword evidence="2" id="KW-0808">Transferase</keyword>
<evidence type="ECO:0000313" key="5">
    <source>
        <dbReference type="EMBL" id="MCD2194699.1"/>
    </source>
</evidence>
<dbReference type="InterPro" id="IPR042119">
    <property type="entry name" value="QueA_dom2"/>
</dbReference>
<dbReference type="InterPro" id="IPR003699">
    <property type="entry name" value="QueA"/>
</dbReference>
<organism evidence="5 6">
    <name type="scientific">Actinomycetospora endophytica</name>
    <dbReference type="NCBI Taxonomy" id="2291215"/>
    <lineage>
        <taxon>Bacteria</taxon>
        <taxon>Bacillati</taxon>
        <taxon>Actinomycetota</taxon>
        <taxon>Actinomycetes</taxon>
        <taxon>Pseudonocardiales</taxon>
        <taxon>Pseudonocardiaceae</taxon>
        <taxon>Actinomycetospora</taxon>
    </lineage>
</organism>
<dbReference type="SUPFAM" id="SSF111337">
    <property type="entry name" value="QueA-like"/>
    <property type="match status" value="1"/>
</dbReference>
<comment type="caution">
    <text evidence="5">The sequence shown here is derived from an EMBL/GenBank/DDBJ whole genome shotgun (WGS) entry which is preliminary data.</text>
</comment>
<evidence type="ECO:0000256" key="1">
    <source>
        <dbReference type="ARBA" id="ARBA00022490"/>
    </source>
</evidence>
<keyword evidence="3" id="KW-0949">S-adenosyl-L-methionine</keyword>
<name>A0ABS8P8W4_9PSEU</name>
<dbReference type="Pfam" id="PF02547">
    <property type="entry name" value="Queuosine_synth"/>
    <property type="match status" value="1"/>
</dbReference>
<dbReference type="PANTHER" id="PTHR30307:SF0">
    <property type="entry name" value="S-ADENOSYLMETHIONINE:TRNA RIBOSYLTRANSFERASE-ISOMERASE"/>
    <property type="match status" value="1"/>
</dbReference>
<accession>A0ABS8P8W4</accession>
<dbReference type="Gene3D" id="3.40.1780.10">
    <property type="entry name" value="QueA-like"/>
    <property type="match status" value="1"/>
</dbReference>
<reference evidence="5 6" key="1">
    <citation type="submission" date="2021-11" db="EMBL/GenBank/DDBJ databases">
        <title>Draft genome sequence of Actinomycetospora sp. SF1 isolated from the rhizosphere soil.</title>
        <authorList>
            <person name="Duangmal K."/>
            <person name="Chantavorakit T."/>
        </authorList>
    </citation>
    <scope>NUCLEOTIDE SEQUENCE [LARGE SCALE GENOMIC DNA]</scope>
    <source>
        <strain evidence="5 6">TBRC 5722</strain>
    </source>
</reference>
<dbReference type="RefSeq" id="WP_230734905.1">
    <property type="nucleotide sequence ID" value="NZ_JAJNDB010000002.1"/>
</dbReference>
<dbReference type="Proteomes" id="UP001199469">
    <property type="component" value="Unassembled WGS sequence"/>
</dbReference>
<sequence length="345" mass="36209">MIPPATRFVLPPDREATDPPERRGLARDGVRLLVAGADGVAHRRFADLGEYLGAGDVLVVNTSATLAAALDARGPGGEPTVVHVSTSLDDGSWIVEPRRPDGPDRSVVAGDVFALADGVALTLAAPYPDPDAALTRLWRARTEPRREVAPFLARHGRPIGYGYLAGAYPLAEYQTVYATQPGSAEMASAGRPFTERLLVRLMARGVVVAPIVLHAGVSSPEKHEPPLPERFAVPTTTARLVTSTRAAGGRVVAVGTTVVRALESAADPDGTVHAASGWTDLVLGPDRPARAVTGLVTGLHAPEASHLLLLEAVAGPELVGRAYDAAVAHGDYLWHEFGDSTLFLP</sequence>
<keyword evidence="1" id="KW-0963">Cytoplasm</keyword>
<protein>
    <submittedName>
        <fullName evidence="5">S-adenosylmethionine:tRNA ribosyltransferase-isomerase</fullName>
    </submittedName>
</protein>
<dbReference type="PANTHER" id="PTHR30307">
    <property type="entry name" value="S-ADENOSYLMETHIONINE:TRNA RIBOSYLTRANSFERASE-ISOMERASE"/>
    <property type="match status" value="1"/>
</dbReference>
<evidence type="ECO:0000256" key="4">
    <source>
        <dbReference type="ARBA" id="ARBA00022785"/>
    </source>
</evidence>
<evidence type="ECO:0000256" key="3">
    <source>
        <dbReference type="ARBA" id="ARBA00022691"/>
    </source>
</evidence>
<evidence type="ECO:0000256" key="2">
    <source>
        <dbReference type="ARBA" id="ARBA00022679"/>
    </source>
</evidence>
<dbReference type="Gene3D" id="2.40.10.240">
    <property type="entry name" value="QueA-like"/>
    <property type="match status" value="1"/>
</dbReference>
<proteinExistence type="predicted"/>
<evidence type="ECO:0000313" key="6">
    <source>
        <dbReference type="Proteomes" id="UP001199469"/>
    </source>
</evidence>
<dbReference type="EMBL" id="JAJNDB010000002">
    <property type="protein sequence ID" value="MCD2194699.1"/>
    <property type="molecule type" value="Genomic_DNA"/>
</dbReference>
<dbReference type="InterPro" id="IPR042118">
    <property type="entry name" value="QueA_dom1"/>
</dbReference>
<dbReference type="InterPro" id="IPR036100">
    <property type="entry name" value="QueA_sf"/>
</dbReference>
<keyword evidence="6" id="KW-1185">Reference proteome</keyword>